<keyword evidence="1" id="KW-0596">Phosphopantetheine</keyword>
<dbReference type="InterPro" id="IPR000873">
    <property type="entry name" value="AMP-dep_synth/lig_dom"/>
</dbReference>
<dbReference type="Proteomes" id="UP001055172">
    <property type="component" value="Unassembled WGS sequence"/>
</dbReference>
<dbReference type="Gene3D" id="1.10.1200.10">
    <property type="entry name" value="ACP-like"/>
    <property type="match status" value="1"/>
</dbReference>
<evidence type="ECO:0000256" key="1">
    <source>
        <dbReference type="ARBA" id="ARBA00022450"/>
    </source>
</evidence>
<dbReference type="PANTHER" id="PTHR45527">
    <property type="entry name" value="NONRIBOSOMAL PEPTIDE SYNTHETASE"/>
    <property type="match status" value="1"/>
</dbReference>
<evidence type="ECO:0000313" key="5">
    <source>
        <dbReference type="EMBL" id="GJC89899.1"/>
    </source>
</evidence>
<dbReference type="GO" id="GO:0031177">
    <property type="term" value="F:phosphopantetheine binding"/>
    <property type="evidence" value="ECO:0007669"/>
    <property type="project" value="TreeGrafter"/>
</dbReference>
<dbReference type="Pfam" id="PF00501">
    <property type="entry name" value="AMP-binding"/>
    <property type="match status" value="1"/>
</dbReference>
<dbReference type="SUPFAM" id="SSF47336">
    <property type="entry name" value="ACP-like"/>
    <property type="match status" value="1"/>
</dbReference>
<name>A0AA37GZT6_9PEZI</name>
<comment type="caution">
    <text evidence="5">The sequence shown here is derived from an EMBL/GenBank/DDBJ whole genome shotgun (WGS) entry which is preliminary data.</text>
</comment>
<dbReference type="AlphaFoldDB" id="A0AA37GZT6"/>
<dbReference type="InterPro" id="IPR009081">
    <property type="entry name" value="PP-bd_ACP"/>
</dbReference>
<keyword evidence="2" id="KW-0597">Phosphoprotein</keyword>
<protein>
    <submittedName>
        <fullName evidence="5">Nonribosomal peptide synthase atnA</fullName>
    </submittedName>
</protein>
<evidence type="ECO:0000256" key="3">
    <source>
        <dbReference type="ARBA" id="ARBA00022598"/>
    </source>
</evidence>
<dbReference type="Pfam" id="PF00550">
    <property type="entry name" value="PP-binding"/>
    <property type="match status" value="1"/>
</dbReference>
<dbReference type="EMBL" id="BPPX01000046">
    <property type="protein sequence ID" value="GJC89899.1"/>
    <property type="molecule type" value="Genomic_DNA"/>
</dbReference>
<dbReference type="Gene3D" id="3.30.300.30">
    <property type="match status" value="1"/>
</dbReference>
<dbReference type="InterPro" id="IPR036736">
    <property type="entry name" value="ACP-like_sf"/>
</dbReference>
<dbReference type="SUPFAM" id="SSF56801">
    <property type="entry name" value="Acetyl-CoA synthetase-like"/>
    <property type="match status" value="1"/>
</dbReference>
<sequence length="488" mass="53532">MLQFVSYVFDAVILKSIGTLIAGACVCVPSDHMRMNNLAEFLLTPSFLRTITRDDVPGLKVLIATGEAVGKDIVDGWHGLMRLFSDWGSAETCVFSTLHEFSPNDSSLTIGRPVGGMCWIVEPENPRCLAPIGCVGEVVIQGPTLLREYLGNEQLTEQSMARLDWFYKSGDLAFYNKADGTIEFVGRKDTQVKIRGLHVQLSEVEHHVRESFEGVHQVAVDVFKTEAATNLVVYFCFSNDTQAGGQLSGPDGPFIPITSSLERVIATMAGRLAVHLPQYMVPTLFIPCRYIPVITSTKLDGKRLRNAAAALGLRDLAMYSLSGGKHRRPETEAETRLQKLWADLLGLPLDMIGRNDSFLRIGGDSISAISLVSAGRNAGFAFSVKDIFDDPRLSSLSLMVRAGVGVDDAQGYDRVVAVENAPSFSLLAQPLRDVVKHQSSTDDGKVINGQPLGPSLREICGLPDGALTNYYLRTYYSLYLKKHNYSYL</sequence>
<keyword evidence="3" id="KW-0436">Ligase</keyword>
<dbReference type="InterPro" id="IPR045851">
    <property type="entry name" value="AMP-bd_C_sf"/>
</dbReference>
<evidence type="ECO:0000259" key="4">
    <source>
        <dbReference type="PROSITE" id="PS50075"/>
    </source>
</evidence>
<feature type="domain" description="Carrier" evidence="4">
    <location>
        <begin position="328"/>
        <end position="404"/>
    </location>
</feature>
<dbReference type="GO" id="GO:0043041">
    <property type="term" value="P:amino acid activation for nonribosomal peptide biosynthetic process"/>
    <property type="evidence" value="ECO:0007669"/>
    <property type="project" value="TreeGrafter"/>
</dbReference>
<accession>A0AA37GZT6</accession>
<dbReference type="PROSITE" id="PS50075">
    <property type="entry name" value="CARRIER"/>
    <property type="match status" value="1"/>
</dbReference>
<gene>
    <name evidence="5" type="ORF">ColLi_12737</name>
</gene>
<dbReference type="FunFam" id="1.10.1200.10:FF:000005">
    <property type="entry name" value="Nonribosomal peptide synthetase 1"/>
    <property type="match status" value="1"/>
</dbReference>
<dbReference type="GO" id="GO:0044550">
    <property type="term" value="P:secondary metabolite biosynthetic process"/>
    <property type="evidence" value="ECO:0007669"/>
    <property type="project" value="TreeGrafter"/>
</dbReference>
<dbReference type="GO" id="GO:0005737">
    <property type="term" value="C:cytoplasm"/>
    <property type="evidence" value="ECO:0007669"/>
    <property type="project" value="TreeGrafter"/>
</dbReference>
<proteinExistence type="predicted"/>
<dbReference type="GO" id="GO:0016874">
    <property type="term" value="F:ligase activity"/>
    <property type="evidence" value="ECO:0007669"/>
    <property type="project" value="UniProtKB-KW"/>
</dbReference>
<dbReference type="PANTHER" id="PTHR45527:SF16">
    <property type="entry name" value="NONRIBOSOMAL PEPTIDE SYNTHASE ATNA-RELATED"/>
    <property type="match status" value="1"/>
</dbReference>
<evidence type="ECO:0000313" key="6">
    <source>
        <dbReference type="Proteomes" id="UP001055172"/>
    </source>
</evidence>
<dbReference type="Gene3D" id="3.40.50.12780">
    <property type="entry name" value="N-terminal domain of ligase-like"/>
    <property type="match status" value="1"/>
</dbReference>
<dbReference type="InterPro" id="IPR042099">
    <property type="entry name" value="ANL_N_sf"/>
</dbReference>
<reference evidence="5 6" key="1">
    <citation type="submission" date="2021-07" db="EMBL/GenBank/DDBJ databases">
        <title>Genome data of Colletotrichum spaethianum.</title>
        <authorList>
            <person name="Utami Y.D."/>
            <person name="Hiruma K."/>
        </authorList>
    </citation>
    <scope>NUCLEOTIDE SEQUENCE [LARGE SCALE GENOMIC DNA]</scope>
    <source>
        <strain evidence="5 6">MAFF 242679</strain>
    </source>
</reference>
<evidence type="ECO:0000256" key="2">
    <source>
        <dbReference type="ARBA" id="ARBA00022553"/>
    </source>
</evidence>
<organism evidence="5 6">
    <name type="scientific">Colletotrichum liriopes</name>
    <dbReference type="NCBI Taxonomy" id="708192"/>
    <lineage>
        <taxon>Eukaryota</taxon>
        <taxon>Fungi</taxon>
        <taxon>Dikarya</taxon>
        <taxon>Ascomycota</taxon>
        <taxon>Pezizomycotina</taxon>
        <taxon>Sordariomycetes</taxon>
        <taxon>Hypocreomycetidae</taxon>
        <taxon>Glomerellales</taxon>
        <taxon>Glomerellaceae</taxon>
        <taxon>Colletotrichum</taxon>
        <taxon>Colletotrichum spaethianum species complex</taxon>
    </lineage>
</organism>
<keyword evidence="6" id="KW-1185">Reference proteome</keyword>